<name>A0A8H6LV43_9AGAR</name>
<sequence>MVRHFYVGQRTTFTDDNPVPWIDLDSMAGDVDNEILKDNWPRDNLVFRMRDDAPDSKLYMVHHVVPPKGVARYLKDVSTKCWNEDTAYKTLSSISWCPRFVDQLFIRTSDTSEYKKLLGQAYEDGELEVRDDIFDRLNDSEMYNYVEAEIGCWVEVFLRDTNLRGEARIYQATGFVTAAGQRWQEFEVAFIPAIKNPDQPELLTIEEIEEHFAGEYGIDVGWDLKGNEVGLVHTPEQRRLFWNGLEKRLVNIKQVCEPMKGMEQIDVALFREAFHRQPNFEERPNQWIAGEYWLKALLRAPNSFGSKSVRIARGPFMGHHVVVQDLSADEIPGLQADEVMVELLLDKDAGRKGTMVMKVCHLRGDVEPMDLVFFQDENEPSGHGYGWIVEVNDITKPYKVLKDRSGEVLELEQHEMFYQQTRYIEFEYEEGEGEDVV</sequence>
<reference evidence="1 3" key="1">
    <citation type="submission" date="2020-07" db="EMBL/GenBank/DDBJ databases">
        <title>Comparative genomics of pyrophilous fungi reveals a link between fire events and developmental genes.</title>
        <authorList>
            <consortium name="DOE Joint Genome Institute"/>
            <person name="Steindorff A.S."/>
            <person name="Carver A."/>
            <person name="Calhoun S."/>
            <person name="Stillman K."/>
            <person name="Liu H."/>
            <person name="Lipzen A."/>
            <person name="Pangilinan J."/>
            <person name="Labutti K."/>
            <person name="Bruns T.D."/>
            <person name="Grigoriev I.V."/>
        </authorList>
    </citation>
    <scope>NUCLEOTIDE SEQUENCE [LARGE SCALE GENOMIC DNA]</scope>
    <source>
        <strain evidence="1 3">CBS 144469</strain>
    </source>
</reference>
<organism evidence="1 3">
    <name type="scientific">Ephemerocybe angulata</name>
    <dbReference type="NCBI Taxonomy" id="980116"/>
    <lineage>
        <taxon>Eukaryota</taxon>
        <taxon>Fungi</taxon>
        <taxon>Dikarya</taxon>
        <taxon>Basidiomycota</taxon>
        <taxon>Agaricomycotina</taxon>
        <taxon>Agaricomycetes</taxon>
        <taxon>Agaricomycetidae</taxon>
        <taxon>Agaricales</taxon>
        <taxon>Agaricineae</taxon>
        <taxon>Psathyrellaceae</taxon>
        <taxon>Ephemerocybe</taxon>
    </lineage>
</organism>
<evidence type="ECO:0000313" key="1">
    <source>
        <dbReference type="EMBL" id="KAF6742266.1"/>
    </source>
</evidence>
<evidence type="ECO:0000313" key="3">
    <source>
        <dbReference type="Proteomes" id="UP000521943"/>
    </source>
</evidence>
<dbReference type="EMBL" id="JACGCI010000191">
    <property type="protein sequence ID" value="KAF6742266.1"/>
    <property type="molecule type" value="Genomic_DNA"/>
</dbReference>
<accession>A0A8H6LV43</accession>
<protein>
    <submittedName>
        <fullName evidence="1">Uncharacterized protein</fullName>
    </submittedName>
</protein>
<gene>
    <name evidence="2" type="ORF">DFP72DRAFT_1072184</name>
    <name evidence="1" type="ORF">DFP72DRAFT_1082209</name>
</gene>
<evidence type="ECO:0000313" key="2">
    <source>
        <dbReference type="EMBL" id="KAF6750461.1"/>
    </source>
</evidence>
<keyword evidence="3" id="KW-1185">Reference proteome</keyword>
<dbReference type="AlphaFoldDB" id="A0A8H6LV43"/>
<comment type="caution">
    <text evidence="1">The sequence shown here is derived from an EMBL/GenBank/DDBJ whole genome shotgun (WGS) entry which is preliminary data.</text>
</comment>
<dbReference type="EMBL" id="JACGCI010000056">
    <property type="protein sequence ID" value="KAF6750461.1"/>
    <property type="molecule type" value="Genomic_DNA"/>
</dbReference>
<dbReference type="Proteomes" id="UP000521943">
    <property type="component" value="Unassembled WGS sequence"/>
</dbReference>
<proteinExistence type="predicted"/>